<dbReference type="GO" id="GO:0033149">
    <property type="term" value="F:FFAT motif binding"/>
    <property type="evidence" value="ECO:0007669"/>
    <property type="project" value="TreeGrafter"/>
</dbReference>
<reference evidence="10" key="1">
    <citation type="submission" date="2014-03" db="EMBL/GenBank/DDBJ databases">
        <authorList>
            <person name="Aksoy S."/>
            <person name="Warren W."/>
            <person name="Wilson R.K."/>
        </authorList>
    </citation>
    <scope>NUCLEOTIDE SEQUENCE [LARGE SCALE GENOMIC DNA]</scope>
    <source>
        <strain evidence="10">IAEA</strain>
    </source>
</reference>
<keyword evidence="4 7" id="KW-1133">Transmembrane helix</keyword>
<dbReference type="VEuPathDB" id="VectorBase:GBRI021084"/>
<feature type="coiled-coil region" evidence="6">
    <location>
        <begin position="165"/>
        <end position="199"/>
    </location>
</feature>
<feature type="domain" description="MSP" evidence="8">
    <location>
        <begin position="12"/>
        <end position="133"/>
    </location>
</feature>
<dbReference type="GO" id="GO:0005789">
    <property type="term" value="C:endoplasmic reticulum membrane"/>
    <property type="evidence" value="ECO:0007669"/>
    <property type="project" value="InterPro"/>
</dbReference>
<evidence type="ECO:0000259" key="8">
    <source>
        <dbReference type="PROSITE" id="PS50202"/>
    </source>
</evidence>
<comment type="similarity">
    <text evidence="2">Belongs to the VAMP-associated protein (VAP) (TC 9.B.17) family.</text>
</comment>
<reference evidence="9" key="2">
    <citation type="submission" date="2020-05" db="UniProtKB">
        <authorList>
            <consortium name="EnsemblMetazoa"/>
        </authorList>
    </citation>
    <scope>IDENTIFICATION</scope>
    <source>
        <strain evidence="9">IAEA</strain>
    </source>
</reference>
<dbReference type="AlphaFoldDB" id="A0A1A9WIK8"/>
<keyword evidence="5 7" id="KW-0472">Membrane</keyword>
<name>A0A1A9WIK8_9MUSC</name>
<evidence type="ECO:0000313" key="10">
    <source>
        <dbReference type="Proteomes" id="UP000091820"/>
    </source>
</evidence>
<evidence type="ECO:0000256" key="2">
    <source>
        <dbReference type="ARBA" id="ARBA00008932"/>
    </source>
</evidence>
<dbReference type="PANTHER" id="PTHR10809:SF6">
    <property type="entry name" value="AT11025P-RELATED"/>
    <property type="match status" value="1"/>
</dbReference>
<evidence type="ECO:0000256" key="6">
    <source>
        <dbReference type="SAM" id="Coils"/>
    </source>
</evidence>
<evidence type="ECO:0000256" key="3">
    <source>
        <dbReference type="ARBA" id="ARBA00022692"/>
    </source>
</evidence>
<dbReference type="PIRSF" id="PIRSF019693">
    <property type="entry name" value="VAMP-associated"/>
    <property type="match status" value="1"/>
</dbReference>
<evidence type="ECO:0000256" key="5">
    <source>
        <dbReference type="ARBA" id="ARBA00023136"/>
    </source>
</evidence>
<protein>
    <recommendedName>
        <fullName evidence="8">MSP domain-containing protein</fullName>
    </recommendedName>
</protein>
<sequence length="248" mass="28176">MANLTEAQKKAKLIIDPPSELRFRGPFNQPVTTNLKLTNPSDEIILFKIKTTAPKRYCVRPNYGEVPSRGTVTVEISLQPTNYFDPYERCKHKFMIQSIVAPDVEEDFGKGVNIWKELPADRFMDAKLKCVFELPGENEDTINVKLVKTETIAPPKPKAEEKISNVELSDHSETLANEMRQLREENTNLRKEVLNLKEQVLRVRTSPTKAPMGEPYTPVIVEKQIPMFYIAIAIAAAIFGIILGKFLF</sequence>
<dbReference type="STRING" id="37001.A0A1A9WIK8"/>
<dbReference type="InterPro" id="IPR016763">
    <property type="entry name" value="VAP"/>
</dbReference>
<keyword evidence="3 7" id="KW-0812">Transmembrane</keyword>
<dbReference type="GO" id="GO:0005886">
    <property type="term" value="C:plasma membrane"/>
    <property type="evidence" value="ECO:0007669"/>
    <property type="project" value="TreeGrafter"/>
</dbReference>
<accession>A0A1A9WIK8</accession>
<dbReference type="EnsemblMetazoa" id="GBRI021084-RA">
    <property type="protein sequence ID" value="GBRI021084-PA"/>
    <property type="gene ID" value="GBRI021084"/>
</dbReference>
<organism evidence="9 10">
    <name type="scientific">Glossina brevipalpis</name>
    <dbReference type="NCBI Taxonomy" id="37001"/>
    <lineage>
        <taxon>Eukaryota</taxon>
        <taxon>Metazoa</taxon>
        <taxon>Ecdysozoa</taxon>
        <taxon>Arthropoda</taxon>
        <taxon>Hexapoda</taxon>
        <taxon>Insecta</taxon>
        <taxon>Pterygota</taxon>
        <taxon>Neoptera</taxon>
        <taxon>Endopterygota</taxon>
        <taxon>Diptera</taxon>
        <taxon>Brachycera</taxon>
        <taxon>Muscomorpha</taxon>
        <taxon>Hippoboscoidea</taxon>
        <taxon>Glossinidae</taxon>
        <taxon>Glossina</taxon>
    </lineage>
</organism>
<dbReference type="InterPro" id="IPR013783">
    <property type="entry name" value="Ig-like_fold"/>
</dbReference>
<dbReference type="SUPFAM" id="SSF49354">
    <property type="entry name" value="PapD-like"/>
    <property type="match status" value="1"/>
</dbReference>
<dbReference type="GO" id="GO:0090158">
    <property type="term" value="P:endoplasmic reticulum membrane organization"/>
    <property type="evidence" value="ECO:0007669"/>
    <property type="project" value="TreeGrafter"/>
</dbReference>
<dbReference type="Pfam" id="PF00635">
    <property type="entry name" value="Motile_Sperm"/>
    <property type="match status" value="1"/>
</dbReference>
<keyword evidence="10" id="KW-1185">Reference proteome</keyword>
<dbReference type="PANTHER" id="PTHR10809">
    <property type="entry name" value="VESICLE-ASSOCIATED MEMBRANE PROTEIN-ASSOCIATED PROTEIN"/>
    <property type="match status" value="1"/>
</dbReference>
<dbReference type="Gene3D" id="2.60.40.10">
    <property type="entry name" value="Immunoglobulins"/>
    <property type="match status" value="1"/>
</dbReference>
<keyword evidence="6" id="KW-0175">Coiled coil</keyword>
<evidence type="ECO:0000256" key="7">
    <source>
        <dbReference type="SAM" id="Phobius"/>
    </source>
</evidence>
<dbReference type="GO" id="GO:0061817">
    <property type="term" value="P:endoplasmic reticulum-plasma membrane tethering"/>
    <property type="evidence" value="ECO:0007669"/>
    <property type="project" value="TreeGrafter"/>
</dbReference>
<dbReference type="InterPro" id="IPR008962">
    <property type="entry name" value="PapD-like_sf"/>
</dbReference>
<dbReference type="Proteomes" id="UP000091820">
    <property type="component" value="Unassembled WGS sequence"/>
</dbReference>
<dbReference type="InterPro" id="IPR000535">
    <property type="entry name" value="MSP_dom"/>
</dbReference>
<dbReference type="PROSITE" id="PS50202">
    <property type="entry name" value="MSP"/>
    <property type="match status" value="1"/>
</dbReference>
<evidence type="ECO:0000313" key="9">
    <source>
        <dbReference type="EnsemblMetazoa" id="GBRI021084-PA"/>
    </source>
</evidence>
<feature type="transmembrane region" description="Helical" evidence="7">
    <location>
        <begin position="227"/>
        <end position="247"/>
    </location>
</feature>
<evidence type="ECO:0000256" key="1">
    <source>
        <dbReference type="ARBA" id="ARBA00004211"/>
    </source>
</evidence>
<evidence type="ECO:0000256" key="4">
    <source>
        <dbReference type="ARBA" id="ARBA00022989"/>
    </source>
</evidence>
<proteinExistence type="inferred from homology"/>
<comment type="subcellular location">
    <subcellularLocation>
        <location evidence="1">Membrane</location>
        <topology evidence="1">Single-pass type IV membrane protein</topology>
    </subcellularLocation>
</comment>